<keyword evidence="2" id="KW-0472">Membrane</keyword>
<protein>
    <submittedName>
        <fullName evidence="3">Uncharacterized protein</fullName>
    </submittedName>
</protein>
<proteinExistence type="predicted"/>
<organism evidence="3 4">
    <name type="scientific">Vanilla planifolia</name>
    <name type="common">Vanilla</name>
    <dbReference type="NCBI Taxonomy" id="51239"/>
    <lineage>
        <taxon>Eukaryota</taxon>
        <taxon>Viridiplantae</taxon>
        <taxon>Streptophyta</taxon>
        <taxon>Embryophyta</taxon>
        <taxon>Tracheophyta</taxon>
        <taxon>Spermatophyta</taxon>
        <taxon>Magnoliopsida</taxon>
        <taxon>Liliopsida</taxon>
        <taxon>Asparagales</taxon>
        <taxon>Orchidaceae</taxon>
        <taxon>Vanilloideae</taxon>
        <taxon>Vanilleae</taxon>
        <taxon>Vanilla</taxon>
    </lineage>
</organism>
<feature type="region of interest" description="Disordered" evidence="1">
    <location>
        <begin position="1"/>
        <end position="22"/>
    </location>
</feature>
<comment type="caution">
    <text evidence="3">The sequence shown here is derived from an EMBL/GenBank/DDBJ whole genome shotgun (WGS) entry which is preliminary data.</text>
</comment>
<sequence>MGRRRGTYKADVSDPPREMETGEVDRHCEEEAVNPRGGLNNIMERKGVAHGEQGVEGHGRWCCAFMDTHQMFQLLRQRGLVVVKMPRPYYLSLRATNVYVILLASIFGGSSIVARGSISIPLKVVLCYHLNLTLNFFSTKYITHTNGCLRLPKQMRVKISTMDELSCYDEDHALEYSFEQEEEDDEEYVYMAT</sequence>
<accession>A0A835RAC7</accession>
<evidence type="ECO:0000256" key="1">
    <source>
        <dbReference type="SAM" id="MobiDB-lite"/>
    </source>
</evidence>
<keyword evidence="2" id="KW-1133">Transmembrane helix</keyword>
<evidence type="ECO:0000256" key="2">
    <source>
        <dbReference type="SAM" id="Phobius"/>
    </source>
</evidence>
<evidence type="ECO:0000313" key="4">
    <source>
        <dbReference type="Proteomes" id="UP000636800"/>
    </source>
</evidence>
<dbReference type="Proteomes" id="UP000636800">
    <property type="component" value="Chromosome 3"/>
</dbReference>
<keyword evidence="2" id="KW-0812">Transmembrane</keyword>
<feature type="compositionally biased region" description="Basic and acidic residues" evidence="1">
    <location>
        <begin position="11"/>
        <end position="22"/>
    </location>
</feature>
<reference evidence="3 4" key="1">
    <citation type="journal article" date="2020" name="Nat. Food">
        <title>A phased Vanilla planifolia genome enables genetic improvement of flavour and production.</title>
        <authorList>
            <person name="Hasing T."/>
            <person name="Tang H."/>
            <person name="Brym M."/>
            <person name="Khazi F."/>
            <person name="Huang T."/>
            <person name="Chambers A.H."/>
        </authorList>
    </citation>
    <scope>NUCLEOTIDE SEQUENCE [LARGE SCALE GENOMIC DNA]</scope>
    <source>
        <tissue evidence="3">Leaf</tissue>
    </source>
</reference>
<name>A0A835RAC7_VANPL</name>
<gene>
    <name evidence="3" type="ORF">HPP92_007517</name>
</gene>
<evidence type="ECO:0000313" key="3">
    <source>
        <dbReference type="EMBL" id="KAG0488706.1"/>
    </source>
</evidence>
<feature type="transmembrane region" description="Helical" evidence="2">
    <location>
        <begin position="95"/>
        <end position="114"/>
    </location>
</feature>
<dbReference type="EMBL" id="JADCNL010000003">
    <property type="protein sequence ID" value="KAG0488706.1"/>
    <property type="molecule type" value="Genomic_DNA"/>
</dbReference>
<keyword evidence="4" id="KW-1185">Reference proteome</keyword>
<dbReference type="OrthoDB" id="5841748at2759"/>
<dbReference type="AlphaFoldDB" id="A0A835RAC7"/>